<evidence type="ECO:0000256" key="1">
    <source>
        <dbReference type="SAM" id="Phobius"/>
    </source>
</evidence>
<keyword evidence="1" id="KW-1133">Transmembrane helix</keyword>
<dbReference type="EMBL" id="KV007780">
    <property type="protein sequence ID" value="KZV30903.1"/>
    <property type="molecule type" value="Genomic_DNA"/>
</dbReference>
<name>A0A2Z7B8S0_9LAMI</name>
<dbReference type="PANTHER" id="PTHR22894">
    <property type="entry name" value="RING-TYPE DOMAIN-CONTAINING PROTEIN"/>
    <property type="match status" value="1"/>
</dbReference>
<dbReference type="InterPro" id="IPR038896">
    <property type="entry name" value="RNF170"/>
</dbReference>
<protein>
    <submittedName>
        <fullName evidence="2">Uncharacterized protein</fullName>
    </submittedName>
</protein>
<feature type="transmembrane region" description="Helical" evidence="1">
    <location>
        <begin position="109"/>
        <end position="127"/>
    </location>
</feature>
<proteinExistence type="predicted"/>
<dbReference type="AlphaFoldDB" id="A0A2Z7B8S0"/>
<feature type="transmembrane region" description="Helical" evidence="1">
    <location>
        <begin position="79"/>
        <end position="97"/>
    </location>
</feature>
<evidence type="ECO:0000313" key="3">
    <source>
        <dbReference type="Proteomes" id="UP000250235"/>
    </source>
</evidence>
<dbReference type="PANTHER" id="PTHR22894:SF4">
    <property type="entry name" value="E3 UBIQUITIN-PROTEIN LIGASE RNF170-LIKE ISOFORM X1"/>
    <property type="match status" value="1"/>
</dbReference>
<reference evidence="2 3" key="1">
    <citation type="journal article" date="2015" name="Proc. Natl. Acad. Sci. U.S.A.">
        <title>The resurrection genome of Boea hygrometrica: A blueprint for survival of dehydration.</title>
        <authorList>
            <person name="Xiao L."/>
            <person name="Yang G."/>
            <person name="Zhang L."/>
            <person name="Yang X."/>
            <person name="Zhao S."/>
            <person name="Ji Z."/>
            <person name="Zhou Q."/>
            <person name="Hu M."/>
            <person name="Wang Y."/>
            <person name="Chen M."/>
            <person name="Xu Y."/>
            <person name="Jin H."/>
            <person name="Xiao X."/>
            <person name="Hu G."/>
            <person name="Bao F."/>
            <person name="Hu Y."/>
            <person name="Wan P."/>
            <person name="Li L."/>
            <person name="Deng X."/>
            <person name="Kuang T."/>
            <person name="Xiang C."/>
            <person name="Zhu J.K."/>
            <person name="Oliver M.J."/>
            <person name="He Y."/>
        </authorList>
    </citation>
    <scope>NUCLEOTIDE SEQUENCE [LARGE SCALE GENOMIC DNA]</scope>
    <source>
        <strain evidence="3">cv. XS01</strain>
    </source>
</reference>
<sequence>MQVSMCSQHIPKLRPEASLYCRTETEVKKVLKDVGNYNRLFAGGISGIVLKLTAIPLYIKRKSRDLLNPDRPGLHLHELRLIAMFLGVLYSFSPFDFLHIGRRHIVDVFDHSAFVLSFIFYLVGLYLRRRRVRNVREWAGIQGRQD</sequence>
<keyword evidence="1" id="KW-0472">Membrane</keyword>
<keyword evidence="1" id="KW-0812">Transmembrane</keyword>
<dbReference type="OrthoDB" id="9049620at2759"/>
<accession>A0A2Z7B8S0</accession>
<dbReference type="GO" id="GO:0061630">
    <property type="term" value="F:ubiquitin protein ligase activity"/>
    <property type="evidence" value="ECO:0007669"/>
    <property type="project" value="InterPro"/>
</dbReference>
<keyword evidence="3" id="KW-1185">Reference proteome</keyword>
<feature type="transmembrane region" description="Helical" evidence="1">
    <location>
        <begin position="40"/>
        <end position="59"/>
    </location>
</feature>
<dbReference type="Proteomes" id="UP000250235">
    <property type="component" value="Unassembled WGS sequence"/>
</dbReference>
<gene>
    <name evidence="2" type="ORF">F511_36679</name>
</gene>
<evidence type="ECO:0000313" key="2">
    <source>
        <dbReference type="EMBL" id="KZV30903.1"/>
    </source>
</evidence>
<organism evidence="2 3">
    <name type="scientific">Dorcoceras hygrometricum</name>
    <dbReference type="NCBI Taxonomy" id="472368"/>
    <lineage>
        <taxon>Eukaryota</taxon>
        <taxon>Viridiplantae</taxon>
        <taxon>Streptophyta</taxon>
        <taxon>Embryophyta</taxon>
        <taxon>Tracheophyta</taxon>
        <taxon>Spermatophyta</taxon>
        <taxon>Magnoliopsida</taxon>
        <taxon>eudicotyledons</taxon>
        <taxon>Gunneridae</taxon>
        <taxon>Pentapetalae</taxon>
        <taxon>asterids</taxon>
        <taxon>lamiids</taxon>
        <taxon>Lamiales</taxon>
        <taxon>Gesneriaceae</taxon>
        <taxon>Didymocarpoideae</taxon>
        <taxon>Trichosporeae</taxon>
        <taxon>Loxocarpinae</taxon>
        <taxon>Dorcoceras</taxon>
    </lineage>
</organism>